<evidence type="ECO:0000313" key="4">
    <source>
        <dbReference type="Proteomes" id="UP000489600"/>
    </source>
</evidence>
<accession>A0A565BV09</accession>
<feature type="transmembrane region" description="Helical" evidence="2">
    <location>
        <begin position="127"/>
        <end position="145"/>
    </location>
</feature>
<dbReference type="AlphaFoldDB" id="A0A565BV09"/>
<proteinExistence type="predicted"/>
<comment type="caution">
    <text evidence="3">The sequence shown here is derived from an EMBL/GenBank/DDBJ whole genome shotgun (WGS) entry which is preliminary data.</text>
</comment>
<dbReference type="EMBL" id="CABITT030000005">
    <property type="protein sequence ID" value="VVB05237.1"/>
    <property type="molecule type" value="Genomic_DNA"/>
</dbReference>
<evidence type="ECO:0000256" key="1">
    <source>
        <dbReference type="SAM" id="MobiDB-lite"/>
    </source>
</evidence>
<protein>
    <recommendedName>
        <fullName evidence="5">Transmembrane protein</fullName>
    </recommendedName>
</protein>
<evidence type="ECO:0008006" key="5">
    <source>
        <dbReference type="Google" id="ProtNLM"/>
    </source>
</evidence>
<feature type="compositionally biased region" description="Basic and acidic residues" evidence="1">
    <location>
        <begin position="165"/>
        <end position="181"/>
    </location>
</feature>
<reference evidence="3" key="1">
    <citation type="submission" date="2019-07" db="EMBL/GenBank/DDBJ databases">
        <authorList>
            <person name="Dittberner H."/>
        </authorList>
    </citation>
    <scope>NUCLEOTIDE SEQUENCE [LARGE SCALE GENOMIC DNA]</scope>
</reference>
<feature type="region of interest" description="Disordered" evidence="1">
    <location>
        <begin position="151"/>
        <end position="181"/>
    </location>
</feature>
<keyword evidence="2" id="KW-0472">Membrane</keyword>
<name>A0A565BV09_9BRAS</name>
<dbReference type="OrthoDB" id="534175at2759"/>
<sequence>MASSLSSFPSLNPSPLAPRFLQTLTQFPNAPFLFPCSVLRLKHQSLLNSRTRTVPLQSQRARSKTLVLSAQSNFFKVLKTAWNIGKDGIEAGTNLVPVSVPRPVARISVTIAALAVSLFVLKSFLSTAFFVLGTMGFAYFLFIALNKDEAPKQRGEGNNSSGSKPMDDPLEEAKKIMDKYK</sequence>
<gene>
    <name evidence="3" type="ORF">ANE_LOCUS15681</name>
</gene>
<keyword evidence="4" id="KW-1185">Reference proteome</keyword>
<dbReference type="Proteomes" id="UP000489600">
    <property type="component" value="Unassembled WGS sequence"/>
</dbReference>
<evidence type="ECO:0000256" key="2">
    <source>
        <dbReference type="SAM" id="Phobius"/>
    </source>
</evidence>
<evidence type="ECO:0000313" key="3">
    <source>
        <dbReference type="EMBL" id="VVB05237.1"/>
    </source>
</evidence>
<keyword evidence="2" id="KW-1133">Transmembrane helix</keyword>
<organism evidence="3 4">
    <name type="scientific">Arabis nemorensis</name>
    <dbReference type="NCBI Taxonomy" id="586526"/>
    <lineage>
        <taxon>Eukaryota</taxon>
        <taxon>Viridiplantae</taxon>
        <taxon>Streptophyta</taxon>
        <taxon>Embryophyta</taxon>
        <taxon>Tracheophyta</taxon>
        <taxon>Spermatophyta</taxon>
        <taxon>Magnoliopsida</taxon>
        <taxon>eudicotyledons</taxon>
        <taxon>Gunneridae</taxon>
        <taxon>Pentapetalae</taxon>
        <taxon>rosids</taxon>
        <taxon>malvids</taxon>
        <taxon>Brassicales</taxon>
        <taxon>Brassicaceae</taxon>
        <taxon>Arabideae</taxon>
        <taxon>Arabis</taxon>
    </lineage>
</organism>
<keyword evidence="2" id="KW-0812">Transmembrane</keyword>
<dbReference type="PANTHER" id="PTHR36777">
    <property type="entry name" value="EXPRESSED PROTEIN"/>
    <property type="match status" value="1"/>
</dbReference>
<dbReference type="PANTHER" id="PTHR36777:SF2">
    <property type="entry name" value="EXPRESSED PROTEIN"/>
    <property type="match status" value="1"/>
</dbReference>